<reference evidence="4 5" key="1">
    <citation type="submission" date="2024-04" db="EMBL/GenBank/DDBJ databases">
        <authorList>
            <consortium name="Genoscope - CEA"/>
            <person name="William W."/>
        </authorList>
    </citation>
    <scope>NUCLEOTIDE SEQUENCE [LARGE SCALE GENOMIC DNA]</scope>
</reference>
<dbReference type="PANTHER" id="PTHR10910:SF145">
    <property type="entry name" value="DOUBLE-STRANDED RNA-SPECIFIC ADENOSINE DEAMINASE-LIKE"/>
    <property type="match status" value="1"/>
</dbReference>
<evidence type="ECO:0000256" key="1">
    <source>
        <dbReference type="PROSITE-ProRule" id="PRU00266"/>
    </source>
</evidence>
<evidence type="ECO:0000259" key="2">
    <source>
        <dbReference type="PROSITE" id="PS50137"/>
    </source>
</evidence>
<keyword evidence="5" id="KW-1185">Reference proteome</keyword>
<dbReference type="InterPro" id="IPR002466">
    <property type="entry name" value="A_deamin"/>
</dbReference>
<dbReference type="Pfam" id="PF02137">
    <property type="entry name" value="A_deamin"/>
    <property type="match status" value="1"/>
</dbReference>
<dbReference type="GO" id="GO:0006396">
    <property type="term" value="P:RNA processing"/>
    <property type="evidence" value="ECO:0007669"/>
    <property type="project" value="InterPro"/>
</dbReference>
<dbReference type="Gene3D" id="3.30.160.20">
    <property type="match status" value="1"/>
</dbReference>
<evidence type="ECO:0000313" key="5">
    <source>
        <dbReference type="Proteomes" id="UP001497497"/>
    </source>
</evidence>
<proteinExistence type="predicted"/>
<organism evidence="4 5">
    <name type="scientific">Lymnaea stagnalis</name>
    <name type="common">Great pond snail</name>
    <name type="synonym">Helix stagnalis</name>
    <dbReference type="NCBI Taxonomy" id="6523"/>
    <lineage>
        <taxon>Eukaryota</taxon>
        <taxon>Metazoa</taxon>
        <taxon>Spiralia</taxon>
        <taxon>Lophotrochozoa</taxon>
        <taxon>Mollusca</taxon>
        <taxon>Gastropoda</taxon>
        <taxon>Heterobranchia</taxon>
        <taxon>Euthyneura</taxon>
        <taxon>Panpulmonata</taxon>
        <taxon>Hygrophila</taxon>
        <taxon>Lymnaeoidea</taxon>
        <taxon>Lymnaeidae</taxon>
        <taxon>Lymnaea</taxon>
    </lineage>
</organism>
<dbReference type="GO" id="GO:0003726">
    <property type="term" value="F:double-stranded RNA adenosine deaminase activity"/>
    <property type="evidence" value="ECO:0007669"/>
    <property type="project" value="TreeGrafter"/>
</dbReference>
<protein>
    <submittedName>
        <fullName evidence="4">Uncharacterized protein</fullName>
    </submittedName>
</protein>
<feature type="domain" description="A to I editase" evidence="3">
    <location>
        <begin position="272"/>
        <end position="620"/>
    </location>
</feature>
<evidence type="ECO:0000259" key="3">
    <source>
        <dbReference type="PROSITE" id="PS50141"/>
    </source>
</evidence>
<dbReference type="GO" id="GO:0003725">
    <property type="term" value="F:double-stranded RNA binding"/>
    <property type="evidence" value="ECO:0007669"/>
    <property type="project" value="TreeGrafter"/>
</dbReference>
<dbReference type="PROSITE" id="PS50137">
    <property type="entry name" value="DS_RBD"/>
    <property type="match status" value="1"/>
</dbReference>
<dbReference type="SMART" id="SM00552">
    <property type="entry name" value="ADEAMc"/>
    <property type="match status" value="1"/>
</dbReference>
<keyword evidence="1" id="KW-0694">RNA-binding</keyword>
<dbReference type="EMBL" id="CAXITT010000419">
    <property type="protein sequence ID" value="CAL1541191.1"/>
    <property type="molecule type" value="Genomic_DNA"/>
</dbReference>
<dbReference type="Proteomes" id="UP001497497">
    <property type="component" value="Unassembled WGS sequence"/>
</dbReference>
<dbReference type="PROSITE" id="PS50141">
    <property type="entry name" value="A_DEAMIN_EDITASE"/>
    <property type="match status" value="1"/>
</dbReference>
<dbReference type="GO" id="GO:0008251">
    <property type="term" value="F:tRNA-specific adenosine deaminase activity"/>
    <property type="evidence" value="ECO:0007669"/>
    <property type="project" value="TreeGrafter"/>
</dbReference>
<dbReference type="GO" id="GO:0005737">
    <property type="term" value="C:cytoplasm"/>
    <property type="evidence" value="ECO:0007669"/>
    <property type="project" value="TreeGrafter"/>
</dbReference>
<name>A0AAV2I3H6_LYMST</name>
<dbReference type="Pfam" id="PF00035">
    <property type="entry name" value="dsrm"/>
    <property type="match status" value="1"/>
</dbReference>
<dbReference type="InterPro" id="IPR014720">
    <property type="entry name" value="dsRBD_dom"/>
</dbReference>
<dbReference type="AlphaFoldDB" id="A0AAV2I3H6"/>
<feature type="domain" description="DRBM" evidence="2">
    <location>
        <begin position="44"/>
        <end position="115"/>
    </location>
</feature>
<dbReference type="PANTHER" id="PTHR10910">
    <property type="entry name" value="EUKARYOTE SPECIFIC DSRNA BINDING PROTEIN"/>
    <property type="match status" value="1"/>
</dbReference>
<dbReference type="CDD" id="cd19905">
    <property type="entry name" value="DSRM_ADAD1"/>
    <property type="match status" value="1"/>
</dbReference>
<dbReference type="GO" id="GO:0005730">
    <property type="term" value="C:nucleolus"/>
    <property type="evidence" value="ECO:0007669"/>
    <property type="project" value="TreeGrafter"/>
</dbReference>
<gene>
    <name evidence="4" type="ORF">GSLYS_00014833001</name>
</gene>
<accession>A0AAV2I3H6</accession>
<dbReference type="SUPFAM" id="SSF54768">
    <property type="entry name" value="dsRNA-binding domain-like"/>
    <property type="match status" value="1"/>
</dbReference>
<sequence length="622" mass="69762">MMAKKQAYIPGLNARPDDFEMPPPRVEETEDECLIREFQMNIKNPTMCLHEYCQKYQMSVTFKEEPVDISHKTAVYGNFGCRVIIDDLAYPLGVGSSKKEAKNTASKLAFRALTGLDDYTPICLAPEIDDNRFIEVRTVTDLCQERNLLYNKDIRVDIDRNYVCTVVVSGLKAVKKSSCQREDAVLEAHREVLKMLQENASEKKPEGAEVNSVLRIPCPELARQREQAALEALSRDLASLPPDLAAMEHQLACIFLVCNEVPEYSGAGVIVALGTGNSSIGVEALAEDGRCLIDSTALTTARRSFKRYLAKEILLCLTNKPSIFERTEEYTRMKLMDSFSFHLYLSHPPDGDYKESIQSPSELTDQQLDEIKLGAHYPTFKDSGHGALRCKNEHGMLEMTSQMPELKSLSEVCMANEMWVMTASDKLLRWNVLGLQGAALSHFIDPVYLASVTLGYNVNNDHGHLSRAICCRLYNDLNDLLPKPYTINHPTIDFAPVPPSIKLVKGTEPTSISLNWNFYDKKLEVTDGAVGRTHPISPFKVSATTPVSRNCKAGLHIKWFRELCTTNPEHSLVSFFSNKSPAEVKAKATAYQKAKQELFKHCQSVDIGQWVHAPPELSFFTH</sequence>
<comment type="caution">
    <text evidence="4">The sequence shown here is derived from an EMBL/GenBank/DDBJ whole genome shotgun (WGS) entry which is preliminary data.</text>
</comment>
<dbReference type="InterPro" id="IPR044455">
    <property type="entry name" value="ADAD1_DSRM"/>
</dbReference>
<dbReference type="GO" id="GO:0006382">
    <property type="term" value="P:adenosine to inosine editing"/>
    <property type="evidence" value="ECO:0007669"/>
    <property type="project" value="TreeGrafter"/>
</dbReference>
<dbReference type="SMART" id="SM00358">
    <property type="entry name" value="DSRM"/>
    <property type="match status" value="1"/>
</dbReference>
<evidence type="ECO:0000313" key="4">
    <source>
        <dbReference type="EMBL" id="CAL1541191.1"/>
    </source>
</evidence>